<name>A0ABT7BSP3_9CYAN</name>
<proteinExistence type="predicted"/>
<dbReference type="GO" id="GO:0032259">
    <property type="term" value="P:methylation"/>
    <property type="evidence" value="ECO:0007669"/>
    <property type="project" value="UniProtKB-KW"/>
</dbReference>
<evidence type="ECO:0000259" key="6">
    <source>
        <dbReference type="PROSITE" id="PS50123"/>
    </source>
</evidence>
<dbReference type="PRINTS" id="PR00996">
    <property type="entry name" value="CHERMTFRASE"/>
</dbReference>
<evidence type="ECO:0000313" key="7">
    <source>
        <dbReference type="EMBL" id="MDJ1181792.1"/>
    </source>
</evidence>
<dbReference type="CDD" id="cd02440">
    <property type="entry name" value="AdoMet_MTases"/>
    <property type="match status" value="1"/>
</dbReference>
<evidence type="ECO:0000256" key="2">
    <source>
        <dbReference type="ARBA" id="ARBA00012534"/>
    </source>
</evidence>
<keyword evidence="4" id="KW-0808">Transferase</keyword>
<dbReference type="EMBL" id="JAQOSQ010000001">
    <property type="protein sequence ID" value="MDJ1181792.1"/>
    <property type="molecule type" value="Genomic_DNA"/>
</dbReference>
<dbReference type="SMART" id="SM00138">
    <property type="entry name" value="MeTrc"/>
    <property type="match status" value="1"/>
</dbReference>
<dbReference type="InterPro" id="IPR011990">
    <property type="entry name" value="TPR-like_helical_dom_sf"/>
</dbReference>
<dbReference type="EC" id="2.1.1.80" evidence="2"/>
<keyword evidence="5" id="KW-0949">S-adenosyl-L-methionine</keyword>
<comment type="catalytic activity">
    <reaction evidence="1">
        <text>L-glutamyl-[protein] + S-adenosyl-L-methionine = [protein]-L-glutamate 5-O-methyl ester + S-adenosyl-L-homocysteine</text>
        <dbReference type="Rhea" id="RHEA:24452"/>
        <dbReference type="Rhea" id="RHEA-COMP:10208"/>
        <dbReference type="Rhea" id="RHEA-COMP:10311"/>
        <dbReference type="ChEBI" id="CHEBI:29973"/>
        <dbReference type="ChEBI" id="CHEBI:57856"/>
        <dbReference type="ChEBI" id="CHEBI:59789"/>
        <dbReference type="ChEBI" id="CHEBI:82795"/>
        <dbReference type="EC" id="2.1.1.80"/>
    </reaction>
</comment>
<dbReference type="Pfam" id="PF03705">
    <property type="entry name" value="CheR_N"/>
    <property type="match status" value="1"/>
</dbReference>
<comment type="caution">
    <text evidence="7">The sequence shown here is derived from an EMBL/GenBank/DDBJ whole genome shotgun (WGS) entry which is preliminary data.</text>
</comment>
<organism evidence="7 8">
    <name type="scientific">Roseofilum casamattae BLCC-M143</name>
    <dbReference type="NCBI Taxonomy" id="3022442"/>
    <lineage>
        <taxon>Bacteria</taxon>
        <taxon>Bacillati</taxon>
        <taxon>Cyanobacteriota</taxon>
        <taxon>Cyanophyceae</taxon>
        <taxon>Desertifilales</taxon>
        <taxon>Desertifilaceae</taxon>
        <taxon>Roseofilum</taxon>
        <taxon>Roseofilum casamattae</taxon>
    </lineage>
</organism>
<dbReference type="InterPro" id="IPR029063">
    <property type="entry name" value="SAM-dependent_MTases_sf"/>
</dbReference>
<evidence type="ECO:0000256" key="1">
    <source>
        <dbReference type="ARBA" id="ARBA00001541"/>
    </source>
</evidence>
<sequence length="478" mass="54813">MINLLLLEQFIDLINHKTGLAVRPSERNTLADNIQQRTEQLQLGSVSQYYQLLSSDSSTSRQEWDDFINLLAIGESYFFRDRGQMNLLRHHLLPESIVRAREVSSNRPSLKIWSAGCSTGEEAYSLAILLVQLIPDWKRWQIQILGTDINPFAIAQARVATYKKWSFRDVDARIQQEYFTENRGLWTLRADVRKLVNFKVDNLYSNSQGLQIEEGFEWDLILCRNVFIYLTKPAIARALERFSRVLKPGGSLMVSHTELYDYNSTRWSIKVLPESIIYHKPKKPAIDSCQSSRDRSCAKQSQVSSIPLRPALAPNSPADKLVKVAAPRDYEQAIARYQCQIQENPKDFIALFSLANIYANLGKLELSVKYATQCISLNSLETSPYYLLAQIAEEKREVEQAKSYLKRIIYLDSKHVNAYLDLGALYAQQSNKIQARKFWKIALELLCNPKNGTNGSTPRVGNSSEMIQYLQRQLKTVQ</sequence>
<keyword evidence="3 7" id="KW-0489">Methyltransferase</keyword>
<protein>
    <recommendedName>
        <fullName evidence="2">protein-glutamate O-methyltransferase</fullName>
        <ecNumber evidence="2">2.1.1.80</ecNumber>
    </recommendedName>
</protein>
<dbReference type="Pfam" id="PF01739">
    <property type="entry name" value="CheR"/>
    <property type="match status" value="1"/>
</dbReference>
<dbReference type="Pfam" id="PF13181">
    <property type="entry name" value="TPR_8"/>
    <property type="match status" value="2"/>
</dbReference>
<dbReference type="SUPFAM" id="SSF53335">
    <property type="entry name" value="S-adenosyl-L-methionine-dependent methyltransferases"/>
    <property type="match status" value="1"/>
</dbReference>
<dbReference type="Gene3D" id="3.40.50.150">
    <property type="entry name" value="Vaccinia Virus protein VP39"/>
    <property type="match status" value="1"/>
</dbReference>
<dbReference type="InterPro" id="IPR022642">
    <property type="entry name" value="CheR_C"/>
</dbReference>
<dbReference type="GO" id="GO:0008168">
    <property type="term" value="F:methyltransferase activity"/>
    <property type="evidence" value="ECO:0007669"/>
    <property type="project" value="UniProtKB-KW"/>
</dbReference>
<dbReference type="InterPro" id="IPR036804">
    <property type="entry name" value="CheR_N_sf"/>
</dbReference>
<keyword evidence="8" id="KW-1185">Reference proteome</keyword>
<dbReference type="Gene3D" id="1.25.40.10">
    <property type="entry name" value="Tetratricopeptide repeat domain"/>
    <property type="match status" value="1"/>
</dbReference>
<evidence type="ECO:0000256" key="3">
    <source>
        <dbReference type="ARBA" id="ARBA00022603"/>
    </source>
</evidence>
<gene>
    <name evidence="7" type="ORF">PMH09_01165</name>
</gene>
<dbReference type="SUPFAM" id="SSF47757">
    <property type="entry name" value="Chemotaxis receptor methyltransferase CheR, N-terminal domain"/>
    <property type="match status" value="1"/>
</dbReference>
<dbReference type="InterPro" id="IPR022641">
    <property type="entry name" value="CheR_N"/>
</dbReference>
<evidence type="ECO:0000313" key="8">
    <source>
        <dbReference type="Proteomes" id="UP001232992"/>
    </source>
</evidence>
<dbReference type="SUPFAM" id="SSF48452">
    <property type="entry name" value="TPR-like"/>
    <property type="match status" value="1"/>
</dbReference>
<feature type="domain" description="CheR-type methyltransferase" evidence="6">
    <location>
        <begin position="1"/>
        <end position="258"/>
    </location>
</feature>
<reference evidence="7 8" key="1">
    <citation type="submission" date="2023-01" db="EMBL/GenBank/DDBJ databases">
        <title>Novel diversity within Roseofilum (Cyanobacteria; Desertifilaceae) from marine benthic mats with descriptions of four novel species.</title>
        <authorList>
            <person name="Wang Y."/>
            <person name="Berthold D.E."/>
            <person name="Hu J."/>
            <person name="Lefler F.W."/>
            <person name="Laughinghouse H.D. IV."/>
        </authorList>
    </citation>
    <scope>NUCLEOTIDE SEQUENCE [LARGE SCALE GENOMIC DNA]</scope>
    <source>
        <strain evidence="7 8">BLCC-M143</strain>
    </source>
</reference>
<dbReference type="PROSITE" id="PS50123">
    <property type="entry name" value="CHER"/>
    <property type="match status" value="1"/>
</dbReference>
<dbReference type="SMART" id="SM00028">
    <property type="entry name" value="TPR"/>
    <property type="match status" value="3"/>
</dbReference>
<dbReference type="InterPro" id="IPR050903">
    <property type="entry name" value="Bact_Chemotaxis_MeTrfase"/>
</dbReference>
<evidence type="ECO:0000256" key="4">
    <source>
        <dbReference type="ARBA" id="ARBA00022679"/>
    </source>
</evidence>
<accession>A0ABT7BSP3</accession>
<dbReference type="RefSeq" id="WP_283756445.1">
    <property type="nucleotide sequence ID" value="NZ_JAQOSQ010000001.1"/>
</dbReference>
<dbReference type="InterPro" id="IPR000780">
    <property type="entry name" value="CheR_MeTrfase"/>
</dbReference>
<dbReference type="Proteomes" id="UP001232992">
    <property type="component" value="Unassembled WGS sequence"/>
</dbReference>
<dbReference type="PANTHER" id="PTHR24422:SF19">
    <property type="entry name" value="CHEMOTAXIS PROTEIN METHYLTRANSFERASE"/>
    <property type="match status" value="1"/>
</dbReference>
<dbReference type="PANTHER" id="PTHR24422">
    <property type="entry name" value="CHEMOTAXIS PROTEIN METHYLTRANSFERASE"/>
    <property type="match status" value="1"/>
</dbReference>
<dbReference type="InterPro" id="IPR019734">
    <property type="entry name" value="TPR_rpt"/>
</dbReference>
<evidence type="ECO:0000256" key="5">
    <source>
        <dbReference type="ARBA" id="ARBA00022691"/>
    </source>
</evidence>
<dbReference type="Gene3D" id="1.10.155.10">
    <property type="entry name" value="Chemotaxis receptor methyltransferase CheR, N-terminal domain"/>
    <property type="match status" value="1"/>
</dbReference>